<dbReference type="RefSeq" id="XP_013240420.1">
    <property type="nucleotide sequence ID" value="XM_013384966.1"/>
</dbReference>
<keyword evidence="2" id="KW-1185">Reference proteome</keyword>
<name>A0A066VBB3_TILAU</name>
<protein>
    <submittedName>
        <fullName evidence="1">Uncharacterized protein</fullName>
    </submittedName>
</protein>
<accession>A0A066VBB3</accession>
<sequence length="162" mass="18425">MSHGAFWHIGSSYYEEVPFSTGDILKSWGYELLLPDFCSSLRILGIPMAFAAYYVTHRRRIDGACHYGARYFRSSLLSRRCAMARCASVGTQAGVLAHWHISYVPRTLLARRASFGTHSEPPDRCWGQQSVLWCRSNSESRFLCFSALVFGKRDQPTPIQHN</sequence>
<comment type="caution">
    <text evidence="1">The sequence shown here is derived from an EMBL/GenBank/DDBJ whole genome shotgun (WGS) entry which is preliminary data.</text>
</comment>
<reference evidence="1 2" key="1">
    <citation type="submission" date="2014-05" db="EMBL/GenBank/DDBJ databases">
        <title>Draft genome sequence of a rare smut relative, Tilletiaria anomala UBC 951.</title>
        <authorList>
            <consortium name="DOE Joint Genome Institute"/>
            <person name="Toome M."/>
            <person name="Kuo A."/>
            <person name="Henrissat B."/>
            <person name="Lipzen A."/>
            <person name="Tritt A."/>
            <person name="Yoshinaga Y."/>
            <person name="Zane M."/>
            <person name="Barry K."/>
            <person name="Grigoriev I.V."/>
            <person name="Spatafora J.W."/>
            <person name="Aimea M.C."/>
        </authorList>
    </citation>
    <scope>NUCLEOTIDE SEQUENCE [LARGE SCALE GENOMIC DNA]</scope>
    <source>
        <strain evidence="1 2">UBC 951</strain>
    </source>
</reference>
<dbReference type="GeneID" id="25267418"/>
<evidence type="ECO:0000313" key="2">
    <source>
        <dbReference type="Proteomes" id="UP000027361"/>
    </source>
</evidence>
<dbReference type="EMBL" id="JMSN01000135">
    <property type="protein sequence ID" value="KDN37598.1"/>
    <property type="molecule type" value="Genomic_DNA"/>
</dbReference>
<proteinExistence type="predicted"/>
<dbReference type="Proteomes" id="UP000027361">
    <property type="component" value="Unassembled WGS sequence"/>
</dbReference>
<dbReference type="AlphaFoldDB" id="A0A066VBB3"/>
<gene>
    <name evidence="1" type="ORF">K437DRAFT_37279</name>
</gene>
<organism evidence="1 2">
    <name type="scientific">Tilletiaria anomala (strain ATCC 24038 / CBS 436.72 / UBC 951)</name>
    <dbReference type="NCBI Taxonomy" id="1037660"/>
    <lineage>
        <taxon>Eukaryota</taxon>
        <taxon>Fungi</taxon>
        <taxon>Dikarya</taxon>
        <taxon>Basidiomycota</taxon>
        <taxon>Ustilaginomycotina</taxon>
        <taxon>Exobasidiomycetes</taxon>
        <taxon>Georgefischeriales</taxon>
        <taxon>Tilletiariaceae</taxon>
        <taxon>Tilletiaria</taxon>
    </lineage>
</organism>
<evidence type="ECO:0000313" key="1">
    <source>
        <dbReference type="EMBL" id="KDN37598.1"/>
    </source>
</evidence>
<dbReference type="InParanoid" id="A0A066VBB3"/>
<dbReference type="HOGENOM" id="CLU_1636594_0_0_1"/>